<dbReference type="InterPro" id="IPR001683">
    <property type="entry name" value="PX_dom"/>
</dbReference>
<evidence type="ECO:0000256" key="4">
    <source>
        <dbReference type="ARBA" id="ARBA00022927"/>
    </source>
</evidence>
<evidence type="ECO:0000256" key="7">
    <source>
        <dbReference type="SAM" id="MobiDB-lite"/>
    </source>
</evidence>
<evidence type="ECO:0000256" key="5">
    <source>
        <dbReference type="ARBA" id="ARBA00023121"/>
    </source>
</evidence>
<evidence type="ECO:0000256" key="6">
    <source>
        <dbReference type="ARBA" id="ARBA00023136"/>
    </source>
</evidence>
<comment type="subcellular location">
    <subcellularLocation>
        <location evidence="1">Early endosome membrane</location>
        <topology evidence="1">Peripheral membrane protein</topology>
        <orientation evidence="1">Cytoplasmic side</orientation>
    </subcellularLocation>
</comment>
<dbReference type="InterPro" id="IPR036871">
    <property type="entry name" value="PX_dom_sf"/>
</dbReference>
<dbReference type="PROSITE" id="PS50195">
    <property type="entry name" value="PX"/>
    <property type="match status" value="1"/>
</dbReference>
<sequence length="440" mass="49128">MASRLLDRLKRSLFKDGQGAGTEQEAGGGQEEEEFNEDRWEAELEEEEECVTDRLGGTLCFDSGGGGGGQEDGPEGEGSGLDSDSDFLGESMEEGLSSADTSPVGVSPVGPSPSSLLTRQLQESWRSLRGLGGGSPIPSGRRLTDSLLFEVTDASVVQDGSSKYVLYTIHVIQSGGSDKTPAIITRRYSDFQRLHATLRRNHGDQMERVCFPRKKLRRNFTAETIAKRSRAFEQYLSHLCSLSTLRGALCVRQFFYLTDLQTGQLLIRVGRYQEALGPLLNAKRLQHKLGWASYYDNQDQAPPPASSHWFFTLVGLSCCFQEVDQLEEARDHCDLALRVLTPAETNTEDKPLPLEDKPHPQSENPLPQTDVSRPLTNRPHPLLLPLLRAVVRLSWQTGRDKRQWEELLQHLEEQWAGLDNQPTIKEFLVKHNLQESEGEG</sequence>
<dbReference type="PANTHER" id="PTHR20939:SF10">
    <property type="entry name" value="SORTING NEXIN-21"/>
    <property type="match status" value="1"/>
</dbReference>
<feature type="compositionally biased region" description="Polar residues" evidence="7">
    <location>
        <begin position="361"/>
        <end position="371"/>
    </location>
</feature>
<evidence type="ECO:0000256" key="2">
    <source>
        <dbReference type="ARBA" id="ARBA00022448"/>
    </source>
</evidence>
<dbReference type="GeneID" id="111673379"/>
<dbReference type="GO" id="GO:0031901">
    <property type="term" value="C:early endosome membrane"/>
    <property type="evidence" value="ECO:0007669"/>
    <property type="project" value="UniProtKB-SubCell"/>
</dbReference>
<keyword evidence="5" id="KW-0446">Lipid-binding</keyword>
<dbReference type="GO" id="GO:0015031">
    <property type="term" value="P:protein transport"/>
    <property type="evidence" value="ECO:0007669"/>
    <property type="project" value="UniProtKB-KW"/>
</dbReference>
<dbReference type="RefSeq" id="XP_023286920.1">
    <property type="nucleotide sequence ID" value="XM_023431152.1"/>
</dbReference>
<feature type="compositionally biased region" description="Acidic residues" evidence="7">
    <location>
        <begin position="83"/>
        <end position="93"/>
    </location>
</feature>
<feature type="compositionally biased region" description="Gly residues" evidence="7">
    <location>
        <begin position="63"/>
        <end position="79"/>
    </location>
</feature>
<keyword evidence="10" id="KW-1185">Reference proteome</keyword>
<feature type="region of interest" description="Disordered" evidence="7">
    <location>
        <begin position="1"/>
        <end position="117"/>
    </location>
</feature>
<dbReference type="InterPro" id="IPR039937">
    <property type="entry name" value="SNX20/SNX21"/>
</dbReference>
<keyword evidence="4" id="KW-0653">Protein transport</keyword>
<organism evidence="9 10">
    <name type="scientific">Seriola lalandi dorsalis</name>
    <dbReference type="NCBI Taxonomy" id="1841481"/>
    <lineage>
        <taxon>Eukaryota</taxon>
        <taxon>Metazoa</taxon>
        <taxon>Chordata</taxon>
        <taxon>Craniata</taxon>
        <taxon>Vertebrata</taxon>
        <taxon>Euteleostomi</taxon>
        <taxon>Actinopterygii</taxon>
        <taxon>Neopterygii</taxon>
        <taxon>Teleostei</taxon>
        <taxon>Neoteleostei</taxon>
        <taxon>Acanthomorphata</taxon>
        <taxon>Carangaria</taxon>
        <taxon>Carangiformes</taxon>
        <taxon>Carangidae</taxon>
        <taxon>Seriola</taxon>
    </lineage>
</organism>
<dbReference type="Ensembl" id="ENSSLDT00000013849.1">
    <property type="protein sequence ID" value="ENSSLDP00000013361.1"/>
    <property type="gene ID" value="ENSSLDG00000010645.1"/>
</dbReference>
<evidence type="ECO:0000259" key="8">
    <source>
        <dbReference type="PROSITE" id="PS50195"/>
    </source>
</evidence>
<feature type="compositionally biased region" description="Basic and acidic residues" evidence="7">
    <location>
        <begin position="347"/>
        <end position="360"/>
    </location>
</feature>
<dbReference type="AlphaFoldDB" id="A0A3B4XBB2"/>
<proteinExistence type="predicted"/>
<reference evidence="9" key="2">
    <citation type="submission" date="2025-09" db="UniProtKB">
        <authorList>
            <consortium name="Ensembl"/>
        </authorList>
    </citation>
    <scope>IDENTIFICATION</scope>
</reference>
<evidence type="ECO:0000256" key="1">
    <source>
        <dbReference type="ARBA" id="ARBA00004469"/>
    </source>
</evidence>
<dbReference type="CTD" id="90203"/>
<keyword evidence="6" id="KW-0472">Membrane</keyword>
<dbReference type="Pfam" id="PF00787">
    <property type="entry name" value="PX"/>
    <property type="match status" value="1"/>
</dbReference>
<reference evidence="9" key="1">
    <citation type="submission" date="2025-08" db="UniProtKB">
        <authorList>
            <consortium name="Ensembl"/>
        </authorList>
    </citation>
    <scope>IDENTIFICATION</scope>
</reference>
<feature type="compositionally biased region" description="Basic and acidic residues" evidence="7">
    <location>
        <begin position="1"/>
        <end position="14"/>
    </location>
</feature>
<keyword evidence="3" id="KW-0967">Endosome</keyword>
<dbReference type="RefSeq" id="XP_023286919.1">
    <property type="nucleotide sequence ID" value="XM_023431151.1"/>
</dbReference>
<evidence type="ECO:0000313" key="9">
    <source>
        <dbReference type="Ensembl" id="ENSSLDP00000013361.1"/>
    </source>
</evidence>
<dbReference type="STRING" id="1841481.ENSSLDP00000013361"/>
<feature type="region of interest" description="Disordered" evidence="7">
    <location>
        <begin position="344"/>
        <end position="377"/>
    </location>
</feature>
<evidence type="ECO:0000313" key="10">
    <source>
        <dbReference type="Proteomes" id="UP000261360"/>
    </source>
</evidence>
<dbReference type="GeneTree" id="ENSGT00530000063759"/>
<dbReference type="SMART" id="SM00312">
    <property type="entry name" value="PX"/>
    <property type="match status" value="1"/>
</dbReference>
<dbReference type="PANTHER" id="PTHR20939">
    <property type="entry name" value="SORTING NEXIN 20, 21"/>
    <property type="match status" value="1"/>
</dbReference>
<protein>
    <submittedName>
        <fullName evidence="9">Sorting nexin family member 21</fullName>
    </submittedName>
</protein>
<accession>A0A3B4XBB2</accession>
<keyword evidence="2" id="KW-0813">Transport</keyword>
<evidence type="ECO:0000256" key="3">
    <source>
        <dbReference type="ARBA" id="ARBA00022753"/>
    </source>
</evidence>
<dbReference type="KEGG" id="slal:111673379"/>
<dbReference type="GO" id="GO:1901981">
    <property type="term" value="F:phosphatidylinositol phosphate binding"/>
    <property type="evidence" value="ECO:0007669"/>
    <property type="project" value="TreeGrafter"/>
</dbReference>
<name>A0A3B4XBB2_SERLL</name>
<dbReference type="Gene3D" id="3.30.1520.10">
    <property type="entry name" value="Phox-like domain"/>
    <property type="match status" value="1"/>
</dbReference>
<dbReference type="Proteomes" id="UP000261360">
    <property type="component" value="Unplaced"/>
</dbReference>
<feature type="domain" description="PX" evidence="8">
    <location>
        <begin position="145"/>
        <end position="262"/>
    </location>
</feature>
<dbReference type="OrthoDB" id="5975050at2759"/>
<feature type="compositionally biased region" description="Low complexity" evidence="7">
    <location>
        <begin position="102"/>
        <end position="115"/>
    </location>
</feature>
<dbReference type="SUPFAM" id="SSF64268">
    <property type="entry name" value="PX domain"/>
    <property type="match status" value="1"/>
</dbReference>